<protein>
    <recommendedName>
        <fullName evidence="3">Autotransporter outer membrane beta-barrel domain-containing protein</fullName>
    </recommendedName>
</protein>
<organism evidence="1 2">
    <name type="scientific">Niveibacterium microcysteis</name>
    <dbReference type="NCBI Taxonomy" id="2811415"/>
    <lineage>
        <taxon>Bacteria</taxon>
        <taxon>Pseudomonadati</taxon>
        <taxon>Pseudomonadota</taxon>
        <taxon>Betaproteobacteria</taxon>
        <taxon>Rhodocyclales</taxon>
        <taxon>Rhodocyclaceae</taxon>
        <taxon>Niveibacterium</taxon>
    </lineage>
</organism>
<proteinExistence type="predicted"/>
<dbReference type="RefSeq" id="WP_206256169.1">
    <property type="nucleotide sequence ID" value="NZ_CP071060.1"/>
</dbReference>
<reference evidence="1 2" key="1">
    <citation type="submission" date="2021-02" db="EMBL/GenBank/DDBJ databases">
        <title>Niveibacterium changnyeongensis HC41.</title>
        <authorList>
            <person name="Kang M."/>
        </authorList>
    </citation>
    <scope>NUCLEOTIDE SEQUENCE [LARGE SCALE GENOMIC DNA]</scope>
    <source>
        <strain evidence="1 2">HC41</strain>
    </source>
</reference>
<evidence type="ECO:0000313" key="2">
    <source>
        <dbReference type="Proteomes" id="UP000663570"/>
    </source>
</evidence>
<accession>A0ABX7MAR5</accession>
<gene>
    <name evidence="1" type="ORF">JY500_09450</name>
</gene>
<evidence type="ECO:0000313" key="1">
    <source>
        <dbReference type="EMBL" id="QSI78807.1"/>
    </source>
</evidence>
<sequence length="396" mass="41910">MATCCTGVQAKDLFELDALVRESGQQGKAGFSAIGDLLDAVSASGLQGVVSTYTETSAAVATLYIRGLPAQVEYASGSPTLNFRVPSLGINLTFAGGTRSASEDQFETWMKGEGADLLTRMLKELAHVSPVDPVAGNPGSLMGQMGAADFSTAADSVFVDDTTGSSMAGNNYALVGLEFGRYSAGGFSQNVTKLPLGWTWNLGNGYHFKLEAPLTYTTVEGAKGGSAALGGALRVPVLKGWVLTPALRVGATGSSDLGAAAVMYSASLSSRYAFALGDWQFGITDMVGLYRTQSLKYGDYEIDYDLSNTMLRNGIDVGSSLPSSLLGRPAAWRAWIIDTRYSGDALYIEKYQEFGIAASTRVNFAGVTIEQSSLGITYTHGDHDLKGFRLNFGYKF</sequence>
<dbReference type="Proteomes" id="UP000663570">
    <property type="component" value="Chromosome"/>
</dbReference>
<name>A0ABX7MAR5_9RHOO</name>
<evidence type="ECO:0008006" key="3">
    <source>
        <dbReference type="Google" id="ProtNLM"/>
    </source>
</evidence>
<keyword evidence="2" id="KW-1185">Reference proteome</keyword>
<dbReference type="EMBL" id="CP071060">
    <property type="protein sequence ID" value="QSI78807.1"/>
    <property type="molecule type" value="Genomic_DNA"/>
</dbReference>